<keyword evidence="7" id="KW-0472">Membrane</keyword>
<evidence type="ECO:0000313" key="9">
    <source>
        <dbReference type="Proteomes" id="UP000179018"/>
    </source>
</evidence>
<evidence type="ECO:0000256" key="3">
    <source>
        <dbReference type="ARBA" id="ARBA00022692"/>
    </source>
</evidence>
<evidence type="ECO:0000256" key="1">
    <source>
        <dbReference type="ARBA" id="ARBA00004167"/>
    </source>
</evidence>
<keyword evidence="6" id="KW-0811">Translocation</keyword>
<keyword evidence="5" id="KW-1133">Transmembrane helix</keyword>
<dbReference type="EMBL" id="MGHC01000035">
    <property type="protein sequence ID" value="OGM58493.1"/>
    <property type="molecule type" value="Genomic_DNA"/>
</dbReference>
<dbReference type="STRING" id="1802516.A3A75_00810"/>
<dbReference type="Pfam" id="PF02416">
    <property type="entry name" value="TatA_B_E"/>
    <property type="match status" value="1"/>
</dbReference>
<evidence type="ECO:0000313" key="8">
    <source>
        <dbReference type="EMBL" id="OGM58493.1"/>
    </source>
</evidence>
<evidence type="ECO:0000256" key="7">
    <source>
        <dbReference type="ARBA" id="ARBA00023136"/>
    </source>
</evidence>
<evidence type="ECO:0008006" key="10">
    <source>
        <dbReference type="Google" id="ProtNLM"/>
    </source>
</evidence>
<name>A0A1F8B384_9BACT</name>
<protein>
    <recommendedName>
        <fullName evidence="10">Sec-independent protein translocase protein TatA</fullName>
    </recommendedName>
</protein>
<dbReference type="Gene3D" id="1.20.5.3310">
    <property type="match status" value="1"/>
</dbReference>
<dbReference type="GO" id="GO:0015031">
    <property type="term" value="P:protein transport"/>
    <property type="evidence" value="ECO:0007669"/>
    <property type="project" value="UniProtKB-KW"/>
</dbReference>
<accession>A0A1F8B384</accession>
<sequence length="66" mass="7423">MLNFLKNISPTELIILAAILLLLFGSKFFISLARTAGESLKEVKKIKKNITETIDDTQSNKNKEEV</sequence>
<dbReference type="AlphaFoldDB" id="A0A1F8B384"/>
<dbReference type="InterPro" id="IPR003369">
    <property type="entry name" value="TatA/B/E"/>
</dbReference>
<reference evidence="8 9" key="1">
    <citation type="journal article" date="2016" name="Nat. Commun.">
        <title>Thousands of microbial genomes shed light on interconnected biogeochemical processes in an aquifer system.</title>
        <authorList>
            <person name="Anantharaman K."/>
            <person name="Brown C.T."/>
            <person name="Hug L.A."/>
            <person name="Sharon I."/>
            <person name="Castelle C.J."/>
            <person name="Probst A.J."/>
            <person name="Thomas B.C."/>
            <person name="Singh A."/>
            <person name="Wilkins M.J."/>
            <person name="Karaoz U."/>
            <person name="Brodie E.L."/>
            <person name="Williams K.H."/>
            <person name="Hubbard S.S."/>
            <person name="Banfield J.F."/>
        </authorList>
    </citation>
    <scope>NUCLEOTIDE SEQUENCE [LARGE SCALE GENOMIC DNA]</scope>
</reference>
<keyword evidence="2" id="KW-0813">Transport</keyword>
<keyword evidence="3" id="KW-0812">Transmembrane</keyword>
<evidence type="ECO:0000256" key="2">
    <source>
        <dbReference type="ARBA" id="ARBA00022448"/>
    </source>
</evidence>
<evidence type="ECO:0000256" key="4">
    <source>
        <dbReference type="ARBA" id="ARBA00022927"/>
    </source>
</evidence>
<evidence type="ECO:0000256" key="5">
    <source>
        <dbReference type="ARBA" id="ARBA00022989"/>
    </source>
</evidence>
<organism evidence="8 9">
    <name type="scientific">Candidatus Woesebacteria bacterium RIFCSPLOWO2_01_FULL_39_10</name>
    <dbReference type="NCBI Taxonomy" id="1802516"/>
    <lineage>
        <taxon>Bacteria</taxon>
        <taxon>Candidatus Woeseibacteriota</taxon>
    </lineage>
</organism>
<dbReference type="GO" id="GO:0016020">
    <property type="term" value="C:membrane"/>
    <property type="evidence" value="ECO:0007669"/>
    <property type="project" value="UniProtKB-ARBA"/>
</dbReference>
<gene>
    <name evidence="8" type="ORF">A3A75_00810</name>
</gene>
<evidence type="ECO:0000256" key="6">
    <source>
        <dbReference type="ARBA" id="ARBA00023010"/>
    </source>
</evidence>
<comment type="caution">
    <text evidence="8">The sequence shown here is derived from an EMBL/GenBank/DDBJ whole genome shotgun (WGS) entry which is preliminary data.</text>
</comment>
<comment type="subcellular location">
    <subcellularLocation>
        <location evidence="1">Membrane</location>
        <topology evidence="1">Single-pass membrane protein</topology>
    </subcellularLocation>
</comment>
<proteinExistence type="predicted"/>
<keyword evidence="4" id="KW-0653">Protein transport</keyword>
<dbReference type="Proteomes" id="UP000179018">
    <property type="component" value="Unassembled WGS sequence"/>
</dbReference>